<dbReference type="PROSITE" id="PS51379">
    <property type="entry name" value="4FE4S_FER_2"/>
    <property type="match status" value="2"/>
</dbReference>
<evidence type="ECO:0000256" key="4">
    <source>
        <dbReference type="ARBA" id="ARBA00023004"/>
    </source>
</evidence>
<dbReference type="InterPro" id="IPR045735">
    <property type="entry name" value="Spore_III_AA_AAA+_ATPase"/>
</dbReference>
<evidence type="ECO:0000259" key="7">
    <source>
        <dbReference type="PROSITE" id="PS51379"/>
    </source>
</evidence>
<dbReference type="SUPFAM" id="SSF54862">
    <property type="entry name" value="4Fe-4S ferredoxins"/>
    <property type="match status" value="1"/>
</dbReference>
<dbReference type="InterPro" id="IPR017900">
    <property type="entry name" value="4Fe4S_Fe_S_CS"/>
</dbReference>
<accession>A0A1T1D669</accession>
<feature type="domain" description="4Fe-4S ferredoxin-type" evidence="7">
    <location>
        <begin position="114"/>
        <end position="143"/>
    </location>
</feature>
<dbReference type="Gene3D" id="3.40.50.300">
    <property type="entry name" value="P-loop containing nucleotide triphosphate hydrolases"/>
    <property type="match status" value="1"/>
</dbReference>
<comment type="caution">
    <text evidence="8">The sequence shown here is derived from an EMBL/GenBank/DDBJ whole genome shotgun (WGS) entry which is preliminary data.</text>
</comment>
<dbReference type="PROSITE" id="PS00198">
    <property type="entry name" value="4FE4S_FER_1"/>
    <property type="match status" value="1"/>
</dbReference>
<dbReference type="Pfam" id="PF19568">
    <property type="entry name" value="Spore_III_AA"/>
    <property type="match status" value="1"/>
</dbReference>
<organism evidence="8 9">
    <name type="scientific">Candidatus Synechococcus spongiarum LMB bulk15N</name>
    <dbReference type="NCBI Taxonomy" id="1943583"/>
    <lineage>
        <taxon>Bacteria</taxon>
        <taxon>Bacillati</taxon>
        <taxon>Cyanobacteriota</taxon>
        <taxon>Cyanophyceae</taxon>
        <taxon>Synechococcales</taxon>
        <taxon>Synechococcaceae</taxon>
        <taxon>Synechococcus</taxon>
    </lineage>
</organism>
<keyword evidence="5" id="KW-0411">Iron-sulfur</keyword>
<evidence type="ECO:0000256" key="1">
    <source>
        <dbReference type="ARBA" id="ARBA00022723"/>
    </source>
</evidence>
<name>A0A1T1D669_9SYNE</name>
<dbReference type="AlphaFoldDB" id="A0A1T1D669"/>
<dbReference type="Pfam" id="PF25516">
    <property type="entry name" value="PTPase"/>
    <property type="match status" value="1"/>
</dbReference>
<proteinExistence type="predicted"/>
<evidence type="ECO:0000256" key="6">
    <source>
        <dbReference type="SAM" id="MobiDB-lite"/>
    </source>
</evidence>
<dbReference type="Pfam" id="PF12617">
    <property type="entry name" value="LdpA_C"/>
    <property type="match status" value="1"/>
</dbReference>
<dbReference type="PANTHER" id="PTHR20953:SF3">
    <property type="entry name" value="P-LOOP CONTAINING NUCLEOSIDE TRIPHOSPHATE HYDROLASES SUPERFAMILY PROTEIN"/>
    <property type="match status" value="1"/>
</dbReference>
<dbReference type="InterPro" id="IPR003593">
    <property type="entry name" value="AAA+_ATPase"/>
</dbReference>
<protein>
    <recommendedName>
        <fullName evidence="7">4Fe-4S ferredoxin-type domain-containing protein</fullName>
    </recommendedName>
</protein>
<keyword evidence="2" id="KW-0547">Nucleotide-binding</keyword>
<dbReference type="InterPro" id="IPR017896">
    <property type="entry name" value="4Fe4S_Fe-S-bd"/>
</dbReference>
<gene>
    <name evidence="8" type="ORF">BV53_00770</name>
</gene>
<keyword evidence="4" id="KW-0408">Iron</keyword>
<dbReference type="Gene3D" id="3.30.70.20">
    <property type="match status" value="1"/>
</dbReference>
<dbReference type="InterPro" id="IPR057431">
    <property type="entry name" value="LdpA_Fe-S-bd"/>
</dbReference>
<dbReference type="SMART" id="SM00382">
    <property type="entry name" value="AAA"/>
    <property type="match status" value="1"/>
</dbReference>
<evidence type="ECO:0000256" key="3">
    <source>
        <dbReference type="ARBA" id="ARBA00022840"/>
    </source>
</evidence>
<evidence type="ECO:0000313" key="8">
    <source>
        <dbReference type="EMBL" id="OOV36357.1"/>
    </source>
</evidence>
<feature type="region of interest" description="Disordered" evidence="6">
    <location>
        <begin position="576"/>
        <end position="595"/>
    </location>
</feature>
<reference evidence="8 9" key="1">
    <citation type="submission" date="2017-02" db="EMBL/GenBank/DDBJ databases">
        <title>Draft Genome Sequences of 'Candidatus Synechococcus spongiarum', Cyanobacterial Symbionts of the Mediterranean Sponge Aplysina aerophoba from two locations.</title>
        <authorList>
            <person name="Slaby B.M."/>
            <person name="Hentschel U."/>
        </authorList>
    </citation>
    <scope>NUCLEOTIDE SEQUENCE [LARGE SCALE GENOMIC DNA]</scope>
    <source>
        <strain evidence="8">LMB bulk15N</strain>
    </source>
</reference>
<sequence length="702" mass="76054">MLGHDPEAALRHGCWRKLICGASNQDLAAITDLAWVYTRAGIHCIDVAPDPAVVAAARQGIAAALDPGQPPPWLMVSLNDDTDPHFRKAHFDPRHCPADCPRPCEAACPVAAISTTGVAMARCYGCGRCLSVCPLGLIEERPWRLERSQLLEILETCQPEALEIHTRPGAFSAFTQLLALLQPLLPRLRLLAVSAGGPLAHLVPYLWQLHGLLVTQPVPHLWQLDGRPMSGDLGRGTAHAAVALALGVSRHGPPGLIQVAGGVNRHTQKLLDRHGLSGHGEKPPAVLGRPPEARYPGRRLDLEDAPLSREALDGVIARVGRFGGDNRAGIARTLHRISAIRNRSGEVIGLTCRVGRAVYGTVAVIRDLVESNQSVLIMGYPGVGKTTVLREISRVLADELERRVVVIDTSNEIAGDGDIPHPAIGRARRMQVPDPQHQHRVMIEAVENHMPEVIVIDEIGSEQEAWAARTIAERGVQLVGTAHGHQLANLIKNPALRDLIGGLQAVTLGDEEARRRGSQKTVQERCAPPTFPLAVEMHSRDCWHIHWNVARTVDALLRDRPVQSQVRRLDERGILHVQNPSPCPPGLGEPGTSSMAQSAMVQPAPSAAQDIPLSIYPSGVTSHQLDALIHDRQLPVQVVRTVDRADAVLSLRNSLSHDPGARRVAKGLGVPIHVIKSAKPTQLQKALERLLLRFRTKGNAVV</sequence>
<dbReference type="InterPro" id="IPR027417">
    <property type="entry name" value="P-loop_NTPase"/>
</dbReference>
<feature type="domain" description="4Fe-4S ferredoxin-type" evidence="7">
    <location>
        <begin position="87"/>
        <end position="113"/>
    </location>
</feature>
<dbReference type="EMBL" id="MWLE01000016">
    <property type="protein sequence ID" value="OOV36357.1"/>
    <property type="molecule type" value="Genomic_DNA"/>
</dbReference>
<evidence type="ECO:0000256" key="2">
    <source>
        <dbReference type="ARBA" id="ARBA00022741"/>
    </source>
</evidence>
<dbReference type="GO" id="GO:0051536">
    <property type="term" value="F:iron-sulfur cluster binding"/>
    <property type="evidence" value="ECO:0007669"/>
    <property type="project" value="UniProtKB-KW"/>
</dbReference>
<dbReference type="PANTHER" id="PTHR20953">
    <property type="entry name" value="KINASE-RELATED"/>
    <property type="match status" value="1"/>
</dbReference>
<dbReference type="Pfam" id="PF25160">
    <property type="entry name" value="LdpA_Fe-S-bd"/>
    <property type="match status" value="1"/>
</dbReference>
<keyword evidence="3" id="KW-0067">ATP-binding</keyword>
<dbReference type="InterPro" id="IPR021039">
    <property type="entry name" value="Fe-S-bd_prot_LdpA_C"/>
</dbReference>
<dbReference type="GO" id="GO:0005524">
    <property type="term" value="F:ATP binding"/>
    <property type="evidence" value="ECO:0007669"/>
    <property type="project" value="UniProtKB-KW"/>
</dbReference>
<feature type="region of interest" description="Disordered" evidence="6">
    <location>
        <begin position="273"/>
        <end position="294"/>
    </location>
</feature>
<dbReference type="Proteomes" id="UP000242590">
    <property type="component" value="Unassembled WGS sequence"/>
</dbReference>
<feature type="compositionally biased region" description="Basic and acidic residues" evidence="6">
    <location>
        <begin position="273"/>
        <end position="282"/>
    </location>
</feature>
<dbReference type="GO" id="GO:0046872">
    <property type="term" value="F:metal ion binding"/>
    <property type="evidence" value="ECO:0007669"/>
    <property type="project" value="UniProtKB-KW"/>
</dbReference>
<keyword evidence="1" id="KW-0479">Metal-binding</keyword>
<dbReference type="CDD" id="cd00009">
    <property type="entry name" value="AAA"/>
    <property type="match status" value="1"/>
</dbReference>
<dbReference type="InterPro" id="IPR058670">
    <property type="entry name" value="PTPase_dom"/>
</dbReference>
<dbReference type="SUPFAM" id="SSF52540">
    <property type="entry name" value="P-loop containing nucleoside triphosphate hydrolases"/>
    <property type="match status" value="1"/>
</dbReference>
<evidence type="ECO:0000313" key="9">
    <source>
        <dbReference type="Proteomes" id="UP000242590"/>
    </source>
</evidence>
<evidence type="ECO:0000256" key="5">
    <source>
        <dbReference type="ARBA" id="ARBA00023014"/>
    </source>
</evidence>